<dbReference type="GeneID" id="16548905"/>
<evidence type="ECO:0000313" key="3">
    <source>
        <dbReference type="EMBL" id="EHR77958.1"/>
    </source>
</evidence>
<dbReference type="RefSeq" id="WP_004069321.1">
    <property type="nucleotide sequence ID" value="NC_022084.1"/>
</dbReference>
<dbReference type="STRING" id="523849.OCC_02867"/>
<keyword evidence="2" id="KW-0472">Membrane</keyword>
<keyword evidence="2" id="KW-1133">Transmembrane helix</keyword>
<dbReference type="KEGG" id="tlt:OCC_02867"/>
<proteinExistence type="predicted"/>
<sequence length="266" mass="29667">MNFRGMKLILPIIIYMIVGFGPASAASFYIWTSSIHVGEKVQVNDIILTVDKDIRTGALALVVEGEGKLLFDGQKMQVENLNISFTVFGNYGVVTVESAEPFSVNTNGDIQALKEENKRLKAENVSLTKQVKSLQKENEKLKQQVSELQNKLKDLPNAAALNVQIVNLTKENRELKAQLANITNKYNALQAKADFLEQQNEEYRKMIQTLLQEASQKSEQSYIEKAKKEKLIGSVIIKTLIAAGGIVGLIGFLLYRGKRSWEYGGL</sequence>
<keyword evidence="4" id="KW-1185">Reference proteome</keyword>
<keyword evidence="2" id="KW-0812">Transmembrane</keyword>
<protein>
    <submittedName>
        <fullName evidence="3">Uncharacterized protein</fullName>
    </submittedName>
</protein>
<dbReference type="Gene3D" id="1.10.287.1490">
    <property type="match status" value="1"/>
</dbReference>
<dbReference type="AlphaFoldDB" id="H3ZPZ5"/>
<evidence type="ECO:0000256" key="1">
    <source>
        <dbReference type="SAM" id="Coils"/>
    </source>
</evidence>
<accession>H3ZPZ5</accession>
<dbReference type="PaxDb" id="523849-OCC_02867"/>
<dbReference type="Proteomes" id="UP000015502">
    <property type="component" value="Chromosome"/>
</dbReference>
<dbReference type="HOGENOM" id="CLU_056317_0_0_2"/>
<feature type="coiled-coil region" evidence="1">
    <location>
        <begin position="103"/>
        <end position="220"/>
    </location>
</feature>
<evidence type="ECO:0000256" key="2">
    <source>
        <dbReference type="SAM" id="Phobius"/>
    </source>
</evidence>
<gene>
    <name evidence="3" type="ORF">OCC_02867</name>
</gene>
<keyword evidence="1" id="KW-0175">Coiled coil</keyword>
<name>H3ZPZ5_THELN</name>
<evidence type="ECO:0000313" key="4">
    <source>
        <dbReference type="Proteomes" id="UP000015502"/>
    </source>
</evidence>
<reference evidence="3 4" key="1">
    <citation type="journal article" date="2012" name="J. Bacteriol.">
        <title>Genome sequence of the model hyperthermophilic archaeon Thermococcus litoralis NS-C.</title>
        <authorList>
            <person name="Gardner A.F."/>
            <person name="Kumar S."/>
            <person name="Perler F.B."/>
        </authorList>
    </citation>
    <scope>NUCLEOTIDE SEQUENCE [LARGE SCALE GENOMIC DNA]</scope>
    <source>
        <strain evidence="4">ATCC 51850 / DSM 5473 / JCM 8560 / NS-C</strain>
    </source>
</reference>
<dbReference type="EMBL" id="CP006670">
    <property type="protein sequence ID" value="EHR77958.1"/>
    <property type="molecule type" value="Genomic_DNA"/>
</dbReference>
<feature type="transmembrane region" description="Helical" evidence="2">
    <location>
        <begin position="231"/>
        <end position="255"/>
    </location>
</feature>
<organism evidence="3 4">
    <name type="scientific">Thermococcus litoralis (strain ATCC 51850 / DSM 5473 / JCM 8560 / NS-C)</name>
    <dbReference type="NCBI Taxonomy" id="523849"/>
    <lineage>
        <taxon>Archaea</taxon>
        <taxon>Methanobacteriati</taxon>
        <taxon>Methanobacteriota</taxon>
        <taxon>Thermococci</taxon>
        <taxon>Thermococcales</taxon>
        <taxon>Thermococcaceae</taxon>
        <taxon>Thermococcus</taxon>
    </lineage>
</organism>